<dbReference type="SMART" id="SM00346">
    <property type="entry name" value="HTH_ICLR"/>
    <property type="match status" value="1"/>
</dbReference>
<comment type="caution">
    <text evidence="4">The sequence shown here is derived from an EMBL/GenBank/DDBJ whole genome shotgun (WGS) entry which is preliminary data.</text>
</comment>
<dbReference type="Gene3D" id="3.30.450.40">
    <property type="match status" value="1"/>
</dbReference>
<dbReference type="PANTHER" id="PTHR30136:SF24">
    <property type="entry name" value="HTH-TYPE TRANSCRIPTIONAL REPRESSOR ALLR"/>
    <property type="match status" value="1"/>
</dbReference>
<dbReference type="Proteomes" id="UP000438182">
    <property type="component" value="Unassembled WGS sequence"/>
</dbReference>
<dbReference type="GO" id="GO:0045892">
    <property type="term" value="P:negative regulation of DNA-templated transcription"/>
    <property type="evidence" value="ECO:0007669"/>
    <property type="project" value="TreeGrafter"/>
</dbReference>
<accession>A0A6I4NZ90</accession>
<dbReference type="InterPro" id="IPR036388">
    <property type="entry name" value="WH-like_DNA-bd_sf"/>
</dbReference>
<keyword evidence="2" id="KW-0804">Transcription</keyword>
<dbReference type="InterPro" id="IPR029016">
    <property type="entry name" value="GAF-like_dom_sf"/>
</dbReference>
<reference evidence="4 5" key="1">
    <citation type="submission" date="2019-12" db="EMBL/GenBank/DDBJ databases">
        <authorList>
            <person name="Kim Y.S."/>
        </authorList>
    </citation>
    <scope>NUCLEOTIDE SEQUENCE [LARGE SCALE GENOMIC DNA]</scope>
    <source>
        <strain evidence="4 5">MMS17-SY077</strain>
    </source>
</reference>
<dbReference type="EMBL" id="WSTA01000069">
    <property type="protein sequence ID" value="MWB99608.1"/>
    <property type="molecule type" value="Genomic_DNA"/>
</dbReference>
<evidence type="ECO:0000259" key="3">
    <source>
        <dbReference type="PROSITE" id="PS51077"/>
    </source>
</evidence>
<dbReference type="Gene3D" id="1.10.10.10">
    <property type="entry name" value="Winged helix-like DNA-binding domain superfamily/Winged helix DNA-binding domain"/>
    <property type="match status" value="1"/>
</dbReference>
<dbReference type="SUPFAM" id="SSF46785">
    <property type="entry name" value="Winged helix' DNA-binding domain"/>
    <property type="match status" value="1"/>
</dbReference>
<dbReference type="PANTHER" id="PTHR30136">
    <property type="entry name" value="HELIX-TURN-HELIX TRANSCRIPTIONAL REGULATOR, ICLR FAMILY"/>
    <property type="match status" value="1"/>
</dbReference>
<dbReference type="PROSITE" id="PS51077">
    <property type="entry name" value="HTH_ICLR"/>
    <property type="match status" value="1"/>
</dbReference>
<evidence type="ECO:0000313" key="4">
    <source>
        <dbReference type="EMBL" id="MWB99608.1"/>
    </source>
</evidence>
<dbReference type="InterPro" id="IPR036390">
    <property type="entry name" value="WH_DNA-bd_sf"/>
</dbReference>
<dbReference type="GO" id="GO:0003700">
    <property type="term" value="F:DNA-binding transcription factor activity"/>
    <property type="evidence" value="ECO:0007669"/>
    <property type="project" value="TreeGrafter"/>
</dbReference>
<name>A0A6I4NZ90_9MICO</name>
<keyword evidence="1" id="KW-0805">Transcription regulation</keyword>
<protein>
    <submittedName>
        <fullName evidence="4">Helix-turn-helix domain-containing protein</fullName>
    </submittedName>
</protein>
<dbReference type="Pfam" id="PF09339">
    <property type="entry name" value="HTH_IclR"/>
    <property type="match status" value="1"/>
</dbReference>
<gene>
    <name evidence="4" type="ORF">GB864_13740</name>
</gene>
<evidence type="ECO:0000256" key="2">
    <source>
        <dbReference type="ARBA" id="ARBA00023163"/>
    </source>
</evidence>
<dbReference type="InterPro" id="IPR005471">
    <property type="entry name" value="Tscrpt_reg_IclR_N"/>
</dbReference>
<evidence type="ECO:0000256" key="1">
    <source>
        <dbReference type="ARBA" id="ARBA00023015"/>
    </source>
</evidence>
<keyword evidence="5" id="KW-1185">Reference proteome</keyword>
<proteinExistence type="predicted"/>
<dbReference type="SUPFAM" id="SSF55781">
    <property type="entry name" value="GAF domain-like"/>
    <property type="match status" value="1"/>
</dbReference>
<dbReference type="RefSeq" id="WP_160426007.1">
    <property type="nucleotide sequence ID" value="NZ_WSTA01000069.1"/>
</dbReference>
<evidence type="ECO:0000313" key="5">
    <source>
        <dbReference type="Proteomes" id="UP000438182"/>
    </source>
</evidence>
<sequence>MSAAPDLSARQPKAIHSALEVLEAVARLGAGATAKEISVQLGLPRATAYRLLNLLVEEEYLVRVHDLSGFALGRKVAELAHLVRPARPPRAVRELVDDLRGRVRGGVHLVGYAGGLVRILDEDPDFPLSDSARLERDPEASALGRLLLAERYAVPDAASGGSSGGFAAQTGSFAPDRACLAVPIRDADGTLVAGLGAAVPAARAVDPDVLLVPLRETAARLGPLLA</sequence>
<dbReference type="AlphaFoldDB" id="A0A6I4NZ90"/>
<organism evidence="4 5">
    <name type="scientific">Agromyces seonyuensis</name>
    <dbReference type="NCBI Taxonomy" id="2662446"/>
    <lineage>
        <taxon>Bacteria</taxon>
        <taxon>Bacillati</taxon>
        <taxon>Actinomycetota</taxon>
        <taxon>Actinomycetes</taxon>
        <taxon>Micrococcales</taxon>
        <taxon>Microbacteriaceae</taxon>
        <taxon>Agromyces</taxon>
    </lineage>
</organism>
<feature type="domain" description="HTH iclR-type" evidence="3">
    <location>
        <begin position="12"/>
        <end position="74"/>
    </location>
</feature>
<dbReference type="GO" id="GO:0003677">
    <property type="term" value="F:DNA binding"/>
    <property type="evidence" value="ECO:0007669"/>
    <property type="project" value="InterPro"/>
</dbReference>
<dbReference type="InterPro" id="IPR050707">
    <property type="entry name" value="HTH_MetabolicPath_Reg"/>
</dbReference>